<gene>
    <name evidence="8" type="ORF">QC820_05955</name>
</gene>
<dbReference type="Proteomes" id="UP001252270">
    <property type="component" value="Unassembled WGS sequence"/>
</dbReference>
<evidence type="ECO:0000313" key="8">
    <source>
        <dbReference type="EMBL" id="MDR5892354.1"/>
    </source>
</evidence>
<protein>
    <submittedName>
        <fullName evidence="8">Type II secretion system F family protein</fullName>
    </submittedName>
</protein>
<dbReference type="RefSeq" id="WP_309636153.1">
    <property type="nucleotide sequence ID" value="NZ_JARWAL010000004.1"/>
</dbReference>
<sequence length="309" mass="32931">MSPAALMILSAVMMAVAAALLIASVMAERPLAELALETPRPAEPDAADSRRLEARLIRGGSQLWRRQTQRRRRIADFARLLRQAGYVGNRAQVSVLLSLGLVVLGVGSAGALHGLRDAGGLAGALGNGVAGLLVGAVLTWLWLRRQVAARREQLDEEAELLIQTTRMLWETGMTLEGVLRSLIHNLGEVLTASRLELQVALARIEAGQERGEVLEALADLQPSPASEAYFNLLAQVAVSGGGARSSLKALSELLNDRRRTTLQEKVTKMSGKMSLVMMVFLFPVLLIIVAGPAVVNLGGLLQSLSGGTP</sequence>
<name>A0ABU1GK13_9GAMM</name>
<evidence type="ECO:0000256" key="4">
    <source>
        <dbReference type="ARBA" id="ARBA00022989"/>
    </source>
</evidence>
<comment type="subcellular location">
    <subcellularLocation>
        <location evidence="1">Cell membrane</location>
        <topology evidence="1">Multi-pass membrane protein</topology>
    </subcellularLocation>
</comment>
<dbReference type="InterPro" id="IPR018076">
    <property type="entry name" value="T2SS_GspF_dom"/>
</dbReference>
<dbReference type="PANTHER" id="PTHR35007">
    <property type="entry name" value="INTEGRAL MEMBRANE PROTEIN-RELATED"/>
    <property type="match status" value="1"/>
</dbReference>
<dbReference type="EMBL" id="JARWAL010000004">
    <property type="protein sequence ID" value="MDR5892354.1"/>
    <property type="molecule type" value="Genomic_DNA"/>
</dbReference>
<dbReference type="Pfam" id="PF00482">
    <property type="entry name" value="T2SSF"/>
    <property type="match status" value="1"/>
</dbReference>
<keyword evidence="9" id="KW-1185">Reference proteome</keyword>
<comment type="caution">
    <text evidence="8">The sequence shown here is derived from an EMBL/GenBank/DDBJ whole genome shotgun (WGS) entry which is preliminary data.</text>
</comment>
<feature type="transmembrane region" description="Helical" evidence="6">
    <location>
        <begin position="95"/>
        <end position="115"/>
    </location>
</feature>
<organism evidence="8 9">
    <name type="scientific">Halomonas mongoliensis</name>
    <dbReference type="NCBI Taxonomy" id="321265"/>
    <lineage>
        <taxon>Bacteria</taxon>
        <taxon>Pseudomonadati</taxon>
        <taxon>Pseudomonadota</taxon>
        <taxon>Gammaproteobacteria</taxon>
        <taxon>Oceanospirillales</taxon>
        <taxon>Halomonadaceae</taxon>
        <taxon>Halomonas</taxon>
    </lineage>
</organism>
<feature type="transmembrane region" description="Helical" evidence="6">
    <location>
        <begin position="121"/>
        <end position="143"/>
    </location>
</feature>
<keyword evidence="5 6" id="KW-0472">Membrane</keyword>
<evidence type="ECO:0000259" key="7">
    <source>
        <dbReference type="Pfam" id="PF00482"/>
    </source>
</evidence>
<accession>A0ABU1GK13</accession>
<feature type="domain" description="Type II secretion system protein GspF" evidence="7">
    <location>
        <begin position="163"/>
        <end position="289"/>
    </location>
</feature>
<keyword evidence="4 6" id="KW-1133">Transmembrane helix</keyword>
<evidence type="ECO:0000313" key="9">
    <source>
        <dbReference type="Proteomes" id="UP001252270"/>
    </source>
</evidence>
<proteinExistence type="predicted"/>
<evidence type="ECO:0000256" key="2">
    <source>
        <dbReference type="ARBA" id="ARBA00022475"/>
    </source>
</evidence>
<dbReference type="PANTHER" id="PTHR35007:SF2">
    <property type="entry name" value="PILUS ASSEMBLE PROTEIN"/>
    <property type="match status" value="1"/>
</dbReference>
<keyword evidence="3 6" id="KW-0812">Transmembrane</keyword>
<evidence type="ECO:0000256" key="3">
    <source>
        <dbReference type="ARBA" id="ARBA00022692"/>
    </source>
</evidence>
<evidence type="ECO:0000256" key="6">
    <source>
        <dbReference type="SAM" id="Phobius"/>
    </source>
</evidence>
<feature type="transmembrane region" description="Helical" evidence="6">
    <location>
        <begin position="275"/>
        <end position="295"/>
    </location>
</feature>
<evidence type="ECO:0000256" key="1">
    <source>
        <dbReference type="ARBA" id="ARBA00004651"/>
    </source>
</evidence>
<feature type="transmembrane region" description="Helical" evidence="6">
    <location>
        <begin position="6"/>
        <end position="27"/>
    </location>
</feature>
<reference evidence="8 9" key="1">
    <citation type="submission" date="2023-04" db="EMBL/GenBank/DDBJ databases">
        <title>A long-awaited taxogenomic arrangement of the family Halomonadaceae.</title>
        <authorList>
            <person name="De La Haba R."/>
            <person name="Chuvochina M."/>
            <person name="Wittouck S."/>
            <person name="Arahal D.R."/>
            <person name="Sanchez-Porro C."/>
            <person name="Hugenholtz P."/>
            <person name="Ventosa A."/>
        </authorList>
    </citation>
    <scope>NUCLEOTIDE SEQUENCE [LARGE SCALE GENOMIC DNA]</scope>
    <source>
        <strain evidence="8 9">DSM 17332</strain>
    </source>
</reference>
<keyword evidence="2" id="KW-1003">Cell membrane</keyword>
<evidence type="ECO:0000256" key="5">
    <source>
        <dbReference type="ARBA" id="ARBA00023136"/>
    </source>
</evidence>